<dbReference type="AlphaFoldDB" id="A0A0G1Y2N1"/>
<dbReference type="STRING" id="1618607.UY86_C0004G0017"/>
<protein>
    <recommendedName>
        <fullName evidence="1">Phosphoribosyltransferase domain-containing protein</fullName>
    </recommendedName>
</protein>
<comment type="caution">
    <text evidence="2">The sequence shown here is derived from an EMBL/GenBank/DDBJ whole genome shotgun (WGS) entry which is preliminary data.</text>
</comment>
<organism evidence="2 3">
    <name type="scientific">Candidatus Adlerbacteria bacterium GW2011_GWB1_54_7</name>
    <dbReference type="NCBI Taxonomy" id="1618607"/>
    <lineage>
        <taxon>Bacteria</taxon>
        <taxon>Candidatus Adleribacteriota</taxon>
    </lineage>
</organism>
<dbReference type="SUPFAM" id="SSF53271">
    <property type="entry name" value="PRTase-like"/>
    <property type="match status" value="1"/>
</dbReference>
<proteinExistence type="predicted"/>
<dbReference type="InterPro" id="IPR029057">
    <property type="entry name" value="PRTase-like"/>
</dbReference>
<dbReference type="Gene3D" id="3.40.50.2020">
    <property type="match status" value="1"/>
</dbReference>
<gene>
    <name evidence="2" type="ORF">UY86_C0004G0017</name>
</gene>
<sequence>MFKDREDAGKRLAERLLKYEGANATVLALPRGGVIVGAEVARALALPLDIVVPRKVGYPGNPEYAVCATDAEGTLVCNERETADIDKGWLKKEIEKEQEEARRRIRLYRVDKDPLDIRNKIAIIVDDGVATGLTMRLAVMAVKKQHPQKIIVAVPVAPFEAVRALREDAEVIVLEPPEDFLGAVGAHYGYFPQVEDAEVMALQQQKTAVQFKQ</sequence>
<evidence type="ECO:0000259" key="1">
    <source>
        <dbReference type="Pfam" id="PF00156"/>
    </source>
</evidence>
<dbReference type="Proteomes" id="UP000033852">
    <property type="component" value="Unassembled WGS sequence"/>
</dbReference>
<name>A0A0G1Y2N1_9BACT</name>
<dbReference type="Pfam" id="PF00156">
    <property type="entry name" value="Pribosyltran"/>
    <property type="match status" value="1"/>
</dbReference>
<dbReference type="CDD" id="cd06223">
    <property type="entry name" value="PRTases_typeI"/>
    <property type="match status" value="1"/>
</dbReference>
<dbReference type="InterPro" id="IPR000836">
    <property type="entry name" value="PRTase_dom"/>
</dbReference>
<evidence type="ECO:0000313" key="3">
    <source>
        <dbReference type="Proteomes" id="UP000033852"/>
    </source>
</evidence>
<feature type="domain" description="Phosphoribosyltransferase" evidence="1">
    <location>
        <begin position="6"/>
        <end position="169"/>
    </location>
</feature>
<dbReference type="Gene3D" id="3.30.1310.20">
    <property type="entry name" value="PRTase-like"/>
    <property type="match status" value="1"/>
</dbReference>
<evidence type="ECO:0000313" key="2">
    <source>
        <dbReference type="EMBL" id="KKW37688.1"/>
    </source>
</evidence>
<reference evidence="2 3" key="1">
    <citation type="journal article" date="2015" name="Nature">
        <title>rRNA introns, odd ribosomes, and small enigmatic genomes across a large radiation of phyla.</title>
        <authorList>
            <person name="Brown C.T."/>
            <person name="Hug L.A."/>
            <person name="Thomas B.C."/>
            <person name="Sharon I."/>
            <person name="Castelle C.J."/>
            <person name="Singh A."/>
            <person name="Wilkins M.J."/>
            <person name="Williams K.H."/>
            <person name="Banfield J.F."/>
        </authorList>
    </citation>
    <scope>NUCLEOTIDE SEQUENCE [LARGE SCALE GENOMIC DNA]</scope>
</reference>
<accession>A0A0G1Y2N1</accession>
<dbReference type="PATRIC" id="fig|1618607.3.peg.300"/>
<dbReference type="EMBL" id="LCRR01000004">
    <property type="protein sequence ID" value="KKW37688.1"/>
    <property type="molecule type" value="Genomic_DNA"/>
</dbReference>